<dbReference type="GO" id="GO:0005886">
    <property type="term" value="C:plasma membrane"/>
    <property type="evidence" value="ECO:0007669"/>
    <property type="project" value="UniProtKB-SubCell"/>
</dbReference>
<evidence type="ECO:0000256" key="4">
    <source>
        <dbReference type="ARBA" id="ARBA00022989"/>
    </source>
</evidence>
<evidence type="ECO:0000256" key="3">
    <source>
        <dbReference type="ARBA" id="ARBA00022692"/>
    </source>
</evidence>
<feature type="transmembrane region" description="Helical" evidence="6">
    <location>
        <begin position="106"/>
        <end position="139"/>
    </location>
</feature>
<dbReference type="eggNOG" id="COG0392">
    <property type="taxonomic scope" value="Bacteria"/>
</dbReference>
<accession>Q2RSH3</accession>
<keyword evidence="8" id="KW-1185">Reference proteome</keyword>
<evidence type="ECO:0000256" key="5">
    <source>
        <dbReference type="ARBA" id="ARBA00023136"/>
    </source>
</evidence>
<dbReference type="EMBL" id="CP000230">
    <property type="protein sequence ID" value="ABC22922.1"/>
    <property type="molecule type" value="Genomic_DNA"/>
</dbReference>
<proteinExistence type="predicted"/>
<keyword evidence="5 6" id="KW-0472">Membrane</keyword>
<dbReference type="KEGG" id="rru:Rru_A2122"/>
<evidence type="ECO:0000313" key="7">
    <source>
        <dbReference type="EMBL" id="ABC22922.1"/>
    </source>
</evidence>
<keyword evidence="3 6" id="KW-0812">Transmembrane</keyword>
<feature type="transmembrane region" description="Helical" evidence="6">
    <location>
        <begin position="230"/>
        <end position="248"/>
    </location>
</feature>
<dbReference type="STRING" id="269796.Rru_A2122"/>
<evidence type="ECO:0000256" key="2">
    <source>
        <dbReference type="ARBA" id="ARBA00022475"/>
    </source>
</evidence>
<reference evidence="7 8" key="1">
    <citation type="journal article" date="2011" name="Stand. Genomic Sci.">
        <title>Complete genome sequence of Rhodospirillum rubrum type strain (S1).</title>
        <authorList>
            <person name="Munk A.C."/>
            <person name="Copeland A."/>
            <person name="Lucas S."/>
            <person name="Lapidus A."/>
            <person name="Del Rio T.G."/>
            <person name="Barry K."/>
            <person name="Detter J.C."/>
            <person name="Hammon N."/>
            <person name="Israni S."/>
            <person name="Pitluck S."/>
            <person name="Brettin T."/>
            <person name="Bruce D."/>
            <person name="Han C."/>
            <person name="Tapia R."/>
            <person name="Gilna P."/>
            <person name="Schmutz J."/>
            <person name="Larimer F."/>
            <person name="Land M."/>
            <person name="Kyrpides N.C."/>
            <person name="Mavromatis K."/>
            <person name="Richardson P."/>
            <person name="Rohde M."/>
            <person name="Goker M."/>
            <person name="Klenk H.P."/>
            <person name="Zhang Y."/>
            <person name="Roberts G.P."/>
            <person name="Reslewic S."/>
            <person name="Schwartz D.C."/>
        </authorList>
    </citation>
    <scope>NUCLEOTIDE SEQUENCE [LARGE SCALE GENOMIC DNA]</scope>
    <source>
        <strain evidence="8">ATCC 11170 / ATH 1.1.1 / DSM 467 / LMG 4362 / NCIMB 8255 / S1</strain>
    </source>
</reference>
<feature type="transmembrane region" description="Helical" evidence="6">
    <location>
        <begin position="260"/>
        <end position="278"/>
    </location>
</feature>
<evidence type="ECO:0000313" key="8">
    <source>
        <dbReference type="Proteomes" id="UP000001929"/>
    </source>
</evidence>
<dbReference type="RefSeq" id="WP_011389971.1">
    <property type="nucleotide sequence ID" value="NC_007643.1"/>
</dbReference>
<gene>
    <name evidence="7" type="ordered locus">Rru_A2122</name>
</gene>
<dbReference type="InterPro" id="IPR022791">
    <property type="entry name" value="L-PG_synthase/AglD"/>
</dbReference>
<evidence type="ECO:0008006" key="9">
    <source>
        <dbReference type="Google" id="ProtNLM"/>
    </source>
</evidence>
<feature type="transmembrane region" description="Helical" evidence="6">
    <location>
        <begin position="154"/>
        <end position="177"/>
    </location>
</feature>
<dbReference type="EnsemblBacteria" id="ABC22922">
    <property type="protein sequence ID" value="ABC22922"/>
    <property type="gene ID" value="Rru_A2122"/>
</dbReference>
<evidence type="ECO:0000256" key="1">
    <source>
        <dbReference type="ARBA" id="ARBA00004651"/>
    </source>
</evidence>
<comment type="subcellular location">
    <subcellularLocation>
        <location evidence="1">Cell membrane</location>
        <topology evidence="1">Multi-pass membrane protein</topology>
    </subcellularLocation>
</comment>
<dbReference type="Proteomes" id="UP000001929">
    <property type="component" value="Chromosome"/>
</dbReference>
<dbReference type="HOGENOM" id="CLU_051659_0_0_5"/>
<keyword evidence="4 6" id="KW-1133">Transmembrane helix</keyword>
<protein>
    <recommendedName>
        <fullName evidence="9">Flippase-like domain-containing protein</fullName>
    </recommendedName>
</protein>
<evidence type="ECO:0000256" key="6">
    <source>
        <dbReference type="SAM" id="Phobius"/>
    </source>
</evidence>
<dbReference type="Pfam" id="PF03706">
    <property type="entry name" value="LPG_synthase_TM"/>
    <property type="match status" value="1"/>
</dbReference>
<organism evidence="7 8">
    <name type="scientific">Rhodospirillum rubrum (strain ATCC 11170 / ATH 1.1.1 / DSM 467 / LMG 4362 / NCIMB 8255 / S1)</name>
    <dbReference type="NCBI Taxonomy" id="269796"/>
    <lineage>
        <taxon>Bacteria</taxon>
        <taxon>Pseudomonadati</taxon>
        <taxon>Pseudomonadota</taxon>
        <taxon>Alphaproteobacteria</taxon>
        <taxon>Rhodospirillales</taxon>
        <taxon>Rhodospirillaceae</taxon>
        <taxon>Rhodospirillum</taxon>
    </lineage>
</organism>
<sequence length="316" mass="31876">MKTARRLAAIVLVVAAVAFLAHHLYGAIRAGDLPDQVDWSLTAALAAAYGLVLALGGLNWGLLLGGLGHALPRLTAVSILLVSQIGKYLPGNVGHLVGRVGLAKAYGVPVALAVLAVSGEIALTLLTAVLVCAIGLLFAPDLVGLTGGVGQPGWIGFAILGASGLVLVGLMALPRLVPSLPAVLRRRLEGAVAISPRTAFTFIALQGGQFVVQGGIVGGLAVALGEPFPPLAQTTTLFAVAWVLGFLLPGAPGGLGVREALLVAGFAPLLGPGPAVALSLLLRLVTVLGDGMGFVIGSLLARRIRLRRECAGDQGA</sequence>
<feature type="transmembrane region" description="Helical" evidence="6">
    <location>
        <begin position="198"/>
        <end position="224"/>
    </location>
</feature>
<keyword evidence="2" id="KW-1003">Cell membrane</keyword>
<dbReference type="AlphaFoldDB" id="Q2RSH3"/>
<name>Q2RSH3_RHORT</name>
<feature type="transmembrane region" description="Helical" evidence="6">
    <location>
        <begin position="42"/>
        <end position="64"/>
    </location>
</feature>